<protein>
    <recommendedName>
        <fullName evidence="4">DUF2919 domain-containing protein</fullName>
    </recommendedName>
</protein>
<organism evidence="2 3">
    <name type="scientific">Thalassotalea profundi</name>
    <dbReference type="NCBI Taxonomy" id="2036687"/>
    <lineage>
        <taxon>Bacteria</taxon>
        <taxon>Pseudomonadati</taxon>
        <taxon>Pseudomonadota</taxon>
        <taxon>Gammaproteobacteria</taxon>
        <taxon>Alteromonadales</taxon>
        <taxon>Colwelliaceae</taxon>
        <taxon>Thalassotalea</taxon>
    </lineage>
</organism>
<dbReference type="Pfam" id="PF11143">
    <property type="entry name" value="DUF2919"/>
    <property type="match status" value="1"/>
</dbReference>
<reference evidence="3" key="1">
    <citation type="journal article" date="2019" name="Int. J. Syst. Evol. Microbiol.">
        <title>The Global Catalogue of Microorganisms (GCM) 10K type strain sequencing project: providing services to taxonomists for standard genome sequencing and annotation.</title>
        <authorList>
            <consortium name="The Broad Institute Genomics Platform"/>
            <consortium name="The Broad Institute Genome Sequencing Center for Infectious Disease"/>
            <person name="Wu L."/>
            <person name="Ma J."/>
        </authorList>
    </citation>
    <scope>NUCLEOTIDE SEQUENCE [LARGE SCALE GENOMIC DNA]</scope>
    <source>
        <strain evidence="3">CGMCC 1.15922</strain>
    </source>
</reference>
<dbReference type="EMBL" id="BNAH01000018">
    <property type="protein sequence ID" value="GHF01808.1"/>
    <property type="molecule type" value="Genomic_DNA"/>
</dbReference>
<accession>A0ABQ3J6D7</accession>
<comment type="caution">
    <text evidence="2">The sequence shown here is derived from an EMBL/GenBank/DDBJ whole genome shotgun (WGS) entry which is preliminary data.</text>
</comment>
<feature type="transmembrane region" description="Helical" evidence="1">
    <location>
        <begin position="127"/>
        <end position="145"/>
    </location>
</feature>
<evidence type="ECO:0000256" key="1">
    <source>
        <dbReference type="SAM" id="Phobius"/>
    </source>
</evidence>
<feature type="transmembrane region" description="Helical" evidence="1">
    <location>
        <begin position="102"/>
        <end position="121"/>
    </location>
</feature>
<keyword evidence="1" id="KW-1133">Transmembrane helix</keyword>
<gene>
    <name evidence="2" type="ORF">GCM10011501_34000</name>
</gene>
<dbReference type="Proteomes" id="UP000626370">
    <property type="component" value="Unassembled WGS sequence"/>
</dbReference>
<dbReference type="RefSeq" id="WP_189379466.1">
    <property type="nucleotide sequence ID" value="NZ_BNAH01000018.1"/>
</dbReference>
<evidence type="ECO:0000313" key="2">
    <source>
        <dbReference type="EMBL" id="GHF01808.1"/>
    </source>
</evidence>
<feature type="transmembrane region" description="Helical" evidence="1">
    <location>
        <begin position="63"/>
        <end position="82"/>
    </location>
</feature>
<dbReference type="InterPro" id="IPR021318">
    <property type="entry name" value="DUF2919"/>
</dbReference>
<keyword evidence="3" id="KW-1185">Reference proteome</keyword>
<keyword evidence="1" id="KW-0812">Transmembrane</keyword>
<sequence>MNNRQRFARYMPNDFDQFDCVKISKFFYLFLVFILRGYIVWIMSVTNFNDRVGVIEWVYPDPILFYTSLLSGVVGLFVVLIMSLRRPDAQSWVKKCWQNIRAFLAVALCFDWIIILGAYFYGILYELPVIIIHGVFVMIAIVILYSNKRIQINIEEFPEKLPD</sequence>
<proteinExistence type="predicted"/>
<evidence type="ECO:0008006" key="4">
    <source>
        <dbReference type="Google" id="ProtNLM"/>
    </source>
</evidence>
<name>A0ABQ3J6D7_9GAMM</name>
<keyword evidence="1" id="KW-0472">Membrane</keyword>
<evidence type="ECO:0000313" key="3">
    <source>
        <dbReference type="Proteomes" id="UP000626370"/>
    </source>
</evidence>
<feature type="transmembrane region" description="Helical" evidence="1">
    <location>
        <begin position="26"/>
        <end position="43"/>
    </location>
</feature>